<dbReference type="STRING" id="1297750.SAMN05444405_12716"/>
<comment type="similarity">
    <text evidence="2">Belongs to the 2H phosphoesterase superfamily. ThpR family.</text>
</comment>
<evidence type="ECO:0000259" key="3">
    <source>
        <dbReference type="Pfam" id="PF02834"/>
    </source>
</evidence>
<dbReference type="Gene3D" id="3.90.1140.10">
    <property type="entry name" value="Cyclic phosphodiesterase"/>
    <property type="match status" value="1"/>
</dbReference>
<dbReference type="Pfam" id="PF02834">
    <property type="entry name" value="LigT_PEase"/>
    <property type="match status" value="1"/>
</dbReference>
<name>A0A1M5HGY8_9BACE</name>
<dbReference type="InterPro" id="IPR009097">
    <property type="entry name" value="Cyclic_Pdiesterase"/>
</dbReference>
<dbReference type="EMBL" id="FQTV01000027">
    <property type="protein sequence ID" value="SHG15210.1"/>
    <property type="molecule type" value="Genomic_DNA"/>
</dbReference>
<proteinExistence type="inferred from homology"/>
<feature type="short sequence motif" description="HXTX 1" evidence="2">
    <location>
        <begin position="40"/>
        <end position="43"/>
    </location>
</feature>
<accession>A0A1M5HGY8</accession>
<comment type="function">
    <text evidence="2">Hydrolyzes RNA 2',3'-cyclic phosphodiester to an RNA 2'-phosphomonoester.</text>
</comment>
<dbReference type="OrthoDB" id="9789350at2"/>
<reference evidence="4 5" key="1">
    <citation type="submission" date="2016-11" db="EMBL/GenBank/DDBJ databases">
        <authorList>
            <person name="Jaros S."/>
            <person name="Januszkiewicz K."/>
            <person name="Wedrychowicz H."/>
        </authorList>
    </citation>
    <scope>NUCLEOTIDE SEQUENCE [LARGE SCALE GENOMIC DNA]</scope>
    <source>
        <strain evidence="4 5">DSM 26991</strain>
    </source>
</reference>
<evidence type="ECO:0000313" key="4">
    <source>
        <dbReference type="EMBL" id="SHG15210.1"/>
    </source>
</evidence>
<keyword evidence="1 2" id="KW-0378">Hydrolase</keyword>
<comment type="caution">
    <text evidence="2">Lacks conserved residue(s) required for the propagation of feature annotation.</text>
</comment>
<sequence length="180" mass="20560">MRIYIGVDLPAYVKQSLFESQLQMKKLGLKGSWKPMEYLHITLEFLGETADESIPVLAKIIDKIALENKAFRLHIDRLGAFPSFPRAHTLWAGVGGSVNKLFELWACIHEELEKNGFVLQKSPFKPHISLLSRPKELVDLSSFSLKRPGQFTISEVIIFESKQVDGKRIYPALHRARLKM</sequence>
<evidence type="ECO:0000256" key="2">
    <source>
        <dbReference type="HAMAP-Rule" id="MF_01940"/>
    </source>
</evidence>
<gene>
    <name evidence="4" type="ORF">SAMN05444405_12716</name>
</gene>
<dbReference type="PANTHER" id="PTHR35561:SF1">
    <property type="entry name" value="RNA 2',3'-CYCLIC PHOSPHODIESTERASE"/>
    <property type="match status" value="1"/>
</dbReference>
<dbReference type="NCBIfam" id="TIGR02258">
    <property type="entry name" value="2_5_ligase"/>
    <property type="match status" value="1"/>
</dbReference>
<evidence type="ECO:0000313" key="5">
    <source>
        <dbReference type="Proteomes" id="UP000184509"/>
    </source>
</evidence>
<dbReference type="PANTHER" id="PTHR35561">
    <property type="entry name" value="RNA 2',3'-CYCLIC PHOSPHODIESTERASE"/>
    <property type="match status" value="1"/>
</dbReference>
<dbReference type="RefSeq" id="WP_073404265.1">
    <property type="nucleotide sequence ID" value="NZ_FQTV01000027.1"/>
</dbReference>
<dbReference type="GO" id="GO:0004113">
    <property type="term" value="F:2',3'-cyclic-nucleotide 3'-phosphodiesterase activity"/>
    <property type="evidence" value="ECO:0007669"/>
    <property type="project" value="InterPro"/>
</dbReference>
<dbReference type="GO" id="GO:0008664">
    <property type="term" value="F:RNA 2',3'-cyclic 3'-phosphodiesterase activity"/>
    <property type="evidence" value="ECO:0007669"/>
    <property type="project" value="UniProtKB-EC"/>
</dbReference>
<keyword evidence="4" id="KW-0436">Ligase</keyword>
<organism evidence="4 5">
    <name type="scientific">Bacteroides luti</name>
    <dbReference type="NCBI Taxonomy" id="1297750"/>
    <lineage>
        <taxon>Bacteria</taxon>
        <taxon>Pseudomonadati</taxon>
        <taxon>Bacteroidota</taxon>
        <taxon>Bacteroidia</taxon>
        <taxon>Bacteroidales</taxon>
        <taxon>Bacteroidaceae</taxon>
        <taxon>Bacteroides</taxon>
    </lineage>
</organism>
<protein>
    <recommendedName>
        <fullName evidence="2">RNA 2',3'-cyclic phosphodiesterase</fullName>
        <shortName evidence="2">RNA 2',3'-CPDase</shortName>
        <ecNumber evidence="2">3.1.4.58</ecNumber>
    </recommendedName>
</protein>
<dbReference type="GO" id="GO:0016874">
    <property type="term" value="F:ligase activity"/>
    <property type="evidence" value="ECO:0007669"/>
    <property type="project" value="UniProtKB-KW"/>
</dbReference>
<feature type="active site" description="Proton donor" evidence="2">
    <location>
        <position position="40"/>
    </location>
</feature>
<evidence type="ECO:0000256" key="1">
    <source>
        <dbReference type="ARBA" id="ARBA00022801"/>
    </source>
</evidence>
<dbReference type="SUPFAM" id="SSF55144">
    <property type="entry name" value="LigT-like"/>
    <property type="match status" value="1"/>
</dbReference>
<feature type="active site" description="Proton acceptor" evidence="2">
    <location>
        <position position="127"/>
    </location>
</feature>
<dbReference type="Proteomes" id="UP000184509">
    <property type="component" value="Unassembled WGS sequence"/>
</dbReference>
<dbReference type="HAMAP" id="MF_01940">
    <property type="entry name" value="RNA_CPDase"/>
    <property type="match status" value="1"/>
</dbReference>
<dbReference type="InterPro" id="IPR004175">
    <property type="entry name" value="RNA_CPDase"/>
</dbReference>
<dbReference type="AlphaFoldDB" id="A0A1M5HGY8"/>
<dbReference type="InterPro" id="IPR014051">
    <property type="entry name" value="Phosphoesterase_HXTX"/>
</dbReference>
<feature type="domain" description="Phosphoesterase HXTX" evidence="3">
    <location>
        <begin position="9"/>
        <end position="91"/>
    </location>
</feature>
<keyword evidence="5" id="KW-1185">Reference proteome</keyword>
<comment type="catalytic activity">
    <reaction evidence="2">
        <text>a 3'-end 2',3'-cyclophospho-ribonucleotide-RNA + H2O = a 3'-end 2'-phospho-ribonucleotide-RNA + H(+)</text>
        <dbReference type="Rhea" id="RHEA:11828"/>
        <dbReference type="Rhea" id="RHEA-COMP:10464"/>
        <dbReference type="Rhea" id="RHEA-COMP:17353"/>
        <dbReference type="ChEBI" id="CHEBI:15377"/>
        <dbReference type="ChEBI" id="CHEBI:15378"/>
        <dbReference type="ChEBI" id="CHEBI:83064"/>
        <dbReference type="ChEBI" id="CHEBI:173113"/>
        <dbReference type="EC" id="3.1.4.58"/>
    </reaction>
</comment>
<dbReference type="EC" id="3.1.4.58" evidence="2"/>